<keyword evidence="3" id="KW-1185">Reference proteome</keyword>
<dbReference type="RefSeq" id="WP_121152835.1">
    <property type="nucleotide sequence ID" value="NZ_CP032829.1"/>
</dbReference>
<keyword evidence="1" id="KW-1133">Transmembrane helix</keyword>
<dbReference type="AlphaFoldDB" id="A0A494TAX4"/>
<protein>
    <submittedName>
        <fullName evidence="2">Uncharacterized protein</fullName>
    </submittedName>
</protein>
<evidence type="ECO:0000313" key="2">
    <source>
        <dbReference type="EMBL" id="AYJ86210.1"/>
    </source>
</evidence>
<proteinExistence type="predicted"/>
<keyword evidence="1" id="KW-0812">Transmembrane</keyword>
<dbReference type="Proteomes" id="UP000276254">
    <property type="component" value="Chromosome"/>
</dbReference>
<evidence type="ECO:0000313" key="3">
    <source>
        <dbReference type="Proteomes" id="UP000276254"/>
    </source>
</evidence>
<feature type="transmembrane region" description="Helical" evidence="1">
    <location>
        <begin position="7"/>
        <end position="31"/>
    </location>
</feature>
<dbReference type="EMBL" id="CP032829">
    <property type="protein sequence ID" value="AYJ86210.1"/>
    <property type="molecule type" value="Genomic_DNA"/>
</dbReference>
<dbReference type="OrthoDB" id="7573813at2"/>
<name>A0A494TAX4_SPHPE</name>
<sequence>MIARLKVVIKAILVGLDCFAASLLFGVAYLITNTDPVNGRQTISGHIGRAATQGLRWGLIAETPIDWLFGHLGSAPLHCRRTYAFEVRHGIQS</sequence>
<gene>
    <name evidence="2" type="ORF">D3Y57_09835</name>
</gene>
<evidence type="ECO:0000256" key="1">
    <source>
        <dbReference type="SAM" id="Phobius"/>
    </source>
</evidence>
<accession>A0A494TAX4</accession>
<dbReference type="KEGG" id="spha:D3Y57_09835"/>
<keyword evidence="1" id="KW-0472">Membrane</keyword>
<organism evidence="2 3">
    <name type="scientific">Sphingomonas paeninsulae</name>
    <dbReference type="NCBI Taxonomy" id="2319844"/>
    <lineage>
        <taxon>Bacteria</taxon>
        <taxon>Pseudomonadati</taxon>
        <taxon>Pseudomonadota</taxon>
        <taxon>Alphaproteobacteria</taxon>
        <taxon>Sphingomonadales</taxon>
        <taxon>Sphingomonadaceae</taxon>
        <taxon>Sphingomonas</taxon>
    </lineage>
</organism>
<reference evidence="2 3" key="1">
    <citation type="submission" date="2018-09" db="EMBL/GenBank/DDBJ databases">
        <title>Sphingomonas peninsula sp. nov., isolated from fildes peninsula, Antarctic soil.</title>
        <authorList>
            <person name="Yingchao G."/>
        </authorList>
    </citation>
    <scope>NUCLEOTIDE SEQUENCE [LARGE SCALE GENOMIC DNA]</scope>
    <source>
        <strain evidence="2 3">YZ-8</strain>
    </source>
</reference>